<protein>
    <submittedName>
        <fullName evidence="1">Uncharacterized protein</fullName>
    </submittedName>
</protein>
<dbReference type="AlphaFoldDB" id="A0A8S3R5K5"/>
<evidence type="ECO:0000313" key="2">
    <source>
        <dbReference type="Proteomes" id="UP000683360"/>
    </source>
</evidence>
<evidence type="ECO:0000313" key="1">
    <source>
        <dbReference type="EMBL" id="CAG2204426.1"/>
    </source>
</evidence>
<organism evidence="1 2">
    <name type="scientific">Mytilus edulis</name>
    <name type="common">Blue mussel</name>
    <dbReference type="NCBI Taxonomy" id="6550"/>
    <lineage>
        <taxon>Eukaryota</taxon>
        <taxon>Metazoa</taxon>
        <taxon>Spiralia</taxon>
        <taxon>Lophotrochozoa</taxon>
        <taxon>Mollusca</taxon>
        <taxon>Bivalvia</taxon>
        <taxon>Autobranchia</taxon>
        <taxon>Pteriomorphia</taxon>
        <taxon>Mytilida</taxon>
        <taxon>Mytiloidea</taxon>
        <taxon>Mytilidae</taxon>
        <taxon>Mytilinae</taxon>
        <taxon>Mytilus</taxon>
    </lineage>
</organism>
<dbReference type="EMBL" id="CAJPWZ010000951">
    <property type="protein sequence ID" value="CAG2204426.1"/>
    <property type="molecule type" value="Genomic_DNA"/>
</dbReference>
<reference evidence="1" key="1">
    <citation type="submission" date="2021-03" db="EMBL/GenBank/DDBJ databases">
        <authorList>
            <person name="Bekaert M."/>
        </authorList>
    </citation>
    <scope>NUCLEOTIDE SEQUENCE</scope>
</reference>
<accession>A0A8S3R5K5</accession>
<sequence>MTVSKITLSKLWELNARVIVLYGSANKCKDHEHIWSRDEVDILWPSTSNKYLVVDNLLHEYKNLSTKDIIVVWPGILTPFEDDYYLERVKSFSNLHEFVTPILEIMVKWIKSRPNIPFNIISADFVEEHDFIKTVIRANNNLYKTKSTAL</sequence>
<dbReference type="InterPro" id="IPR017946">
    <property type="entry name" value="PLC-like_Pdiesterase_TIM-brl"/>
</dbReference>
<dbReference type="GO" id="GO:0008081">
    <property type="term" value="F:phosphoric diester hydrolase activity"/>
    <property type="evidence" value="ECO:0007669"/>
    <property type="project" value="InterPro"/>
</dbReference>
<name>A0A8S3R5K5_MYTED</name>
<proteinExistence type="predicted"/>
<dbReference type="Proteomes" id="UP000683360">
    <property type="component" value="Unassembled WGS sequence"/>
</dbReference>
<dbReference type="SUPFAM" id="SSF51695">
    <property type="entry name" value="PLC-like phosphodiesterases"/>
    <property type="match status" value="1"/>
</dbReference>
<keyword evidence="2" id="KW-1185">Reference proteome</keyword>
<dbReference type="OrthoDB" id="1046782at2759"/>
<dbReference type="GO" id="GO:0006629">
    <property type="term" value="P:lipid metabolic process"/>
    <property type="evidence" value="ECO:0007669"/>
    <property type="project" value="InterPro"/>
</dbReference>
<gene>
    <name evidence="1" type="ORF">MEDL_18881</name>
</gene>
<comment type="caution">
    <text evidence="1">The sequence shown here is derived from an EMBL/GenBank/DDBJ whole genome shotgun (WGS) entry which is preliminary data.</text>
</comment>